<evidence type="ECO:0000256" key="1">
    <source>
        <dbReference type="SAM" id="MobiDB-lite"/>
    </source>
</evidence>
<dbReference type="AlphaFoldDB" id="A0A3P7IWW9"/>
<proteinExistence type="predicted"/>
<dbReference type="OrthoDB" id="5842782at2759"/>
<dbReference type="Gene3D" id="2.30.30.140">
    <property type="match status" value="1"/>
</dbReference>
<dbReference type="Proteomes" id="UP000270094">
    <property type="component" value="Unassembled WGS sequence"/>
</dbReference>
<protein>
    <recommendedName>
        <fullName evidence="4">PWWP domain-containing protein</fullName>
    </recommendedName>
</protein>
<feature type="compositionally biased region" description="Basic and acidic residues" evidence="1">
    <location>
        <begin position="66"/>
        <end position="94"/>
    </location>
</feature>
<sequence>MQTDAITSQCDLDGVDQQEKQMNNSPLFEDNIEIPSEHLSAETDNSSPHDGLCIAEEESPLNRSEPNSDRRQAHMESQERGDEQRRANVKREPVNFDEGSQAISVQVYHPDGSEGQSLNASEHVGSDVDQHRGISDHPVDPTINYRYKMWSNAYKTFRTNPFIISPDSGQEPNERNWKEIYVGDVLWVRWRKNEYWPATAYSISDTAPVKVTVLWINDKTQSTVDYTQVDSFDMAFHIRYDARRNDPKYVKAVATALRFMGKMGFWECHITAKVYDEIVKEEGESFCRHIFPDELKRIKEKSKAPKLAKETKKEDLTKMQRSEEVLQALQAAHFIDIYQRSPLVGNALPLTQQIVDDYQGSKEYASGNLDPLFVDGSMLSFDEDVKVFNIDPAVMGSNEIVQWDGDSGMVKSGHDATDAYLGYEPPDDVDAVTSSANAFDGETKEEVKLSLRMLPAIYFTTEDFVWG</sequence>
<dbReference type="SUPFAM" id="SSF63748">
    <property type="entry name" value="Tudor/PWWP/MBT"/>
    <property type="match status" value="1"/>
</dbReference>
<evidence type="ECO:0008006" key="4">
    <source>
        <dbReference type="Google" id="ProtNLM"/>
    </source>
</evidence>
<feature type="region of interest" description="Disordered" evidence="1">
    <location>
        <begin position="1"/>
        <end position="101"/>
    </location>
</feature>
<evidence type="ECO:0000313" key="2">
    <source>
        <dbReference type="EMBL" id="VDM74846.1"/>
    </source>
</evidence>
<dbReference type="CDD" id="cd05162">
    <property type="entry name" value="PWWP"/>
    <property type="match status" value="1"/>
</dbReference>
<accession>A0A3P7IWW9</accession>
<feature type="compositionally biased region" description="Polar residues" evidence="1">
    <location>
        <begin position="1"/>
        <end position="10"/>
    </location>
</feature>
<gene>
    <name evidence="2" type="ORF">SVUK_LOCUS9844</name>
</gene>
<evidence type="ECO:0000313" key="3">
    <source>
        <dbReference type="Proteomes" id="UP000270094"/>
    </source>
</evidence>
<reference evidence="2 3" key="1">
    <citation type="submission" date="2018-11" db="EMBL/GenBank/DDBJ databases">
        <authorList>
            <consortium name="Pathogen Informatics"/>
        </authorList>
    </citation>
    <scope>NUCLEOTIDE SEQUENCE [LARGE SCALE GENOMIC DNA]</scope>
</reference>
<organism evidence="2 3">
    <name type="scientific">Strongylus vulgaris</name>
    <name type="common">Blood worm</name>
    <dbReference type="NCBI Taxonomy" id="40348"/>
    <lineage>
        <taxon>Eukaryota</taxon>
        <taxon>Metazoa</taxon>
        <taxon>Ecdysozoa</taxon>
        <taxon>Nematoda</taxon>
        <taxon>Chromadorea</taxon>
        <taxon>Rhabditida</taxon>
        <taxon>Rhabditina</taxon>
        <taxon>Rhabditomorpha</taxon>
        <taxon>Strongyloidea</taxon>
        <taxon>Strongylidae</taxon>
        <taxon>Strongylus</taxon>
    </lineage>
</organism>
<keyword evidence="3" id="KW-1185">Reference proteome</keyword>
<dbReference type="EMBL" id="UYYB01094685">
    <property type="protein sequence ID" value="VDM74846.1"/>
    <property type="molecule type" value="Genomic_DNA"/>
</dbReference>
<name>A0A3P7IWW9_STRVU</name>